<dbReference type="OMA" id="QYQGYAT"/>
<sequence>MDSAQRALSETRLLYSFCVNFASQSTVNQSQVQCLFQFPRVESSAPTMWSTRLFSVFACLALALSTARAQFFYHQALGLPAKAAYEPESPYTGYATAEAHPSVVKNAQWESELPHELSKSARFYDDPVIAANLAKESLLTRKEMAVIHREAEKIPREQVYKLFKNAGYLSRR</sequence>
<evidence type="ECO:0000313" key="2">
    <source>
        <dbReference type="Proteomes" id="UP000295192"/>
    </source>
</evidence>
<name>A0A484BR89_DRONA</name>
<organism evidence="1 2">
    <name type="scientific">Drosophila navojoa</name>
    <name type="common">Fruit fly</name>
    <dbReference type="NCBI Taxonomy" id="7232"/>
    <lineage>
        <taxon>Eukaryota</taxon>
        <taxon>Metazoa</taxon>
        <taxon>Ecdysozoa</taxon>
        <taxon>Arthropoda</taxon>
        <taxon>Hexapoda</taxon>
        <taxon>Insecta</taxon>
        <taxon>Pterygota</taxon>
        <taxon>Neoptera</taxon>
        <taxon>Endopterygota</taxon>
        <taxon>Diptera</taxon>
        <taxon>Brachycera</taxon>
        <taxon>Muscomorpha</taxon>
        <taxon>Ephydroidea</taxon>
        <taxon>Drosophilidae</taxon>
        <taxon>Drosophila</taxon>
    </lineage>
</organism>
<reference evidence="1 2" key="1">
    <citation type="journal article" date="2019" name="J. Hered.">
        <title>An Improved Genome Assembly for Drosophila navojoa, the Basal Species in the mojavensis Cluster.</title>
        <authorList>
            <person name="Vanderlinde T."/>
            <person name="Dupim E.G."/>
            <person name="Nazario-Yepiz N.O."/>
            <person name="Carvalho A.B."/>
        </authorList>
    </citation>
    <scope>NUCLEOTIDE SEQUENCE [LARGE SCALE GENOMIC DNA]</scope>
    <source>
        <strain evidence="1">Navoj_Jal97</strain>
        <tissue evidence="1">Whole organism</tissue>
    </source>
</reference>
<dbReference type="EMBL" id="LSRL02000010">
    <property type="protein sequence ID" value="TDG51194.1"/>
    <property type="molecule type" value="Genomic_DNA"/>
</dbReference>
<dbReference type="AlphaFoldDB" id="A0A484BR89"/>
<protein>
    <submittedName>
        <fullName evidence="1">Uncharacterized protein</fullName>
    </submittedName>
</protein>
<keyword evidence="2" id="KW-1185">Reference proteome</keyword>
<gene>
    <name evidence="1" type="ORF">AWZ03_002281</name>
</gene>
<accession>A0A484BR89</accession>
<evidence type="ECO:0000313" key="1">
    <source>
        <dbReference type="EMBL" id="TDG51194.1"/>
    </source>
</evidence>
<dbReference type="Proteomes" id="UP000295192">
    <property type="component" value="Unassembled WGS sequence"/>
</dbReference>
<proteinExistence type="predicted"/>
<dbReference type="OrthoDB" id="7674957at2759"/>
<comment type="caution">
    <text evidence="1">The sequence shown here is derived from an EMBL/GenBank/DDBJ whole genome shotgun (WGS) entry which is preliminary data.</text>
</comment>